<dbReference type="GO" id="GO:0005886">
    <property type="term" value="C:plasma membrane"/>
    <property type="evidence" value="ECO:0007669"/>
    <property type="project" value="TreeGrafter"/>
</dbReference>
<dbReference type="InterPro" id="IPR043128">
    <property type="entry name" value="Rev_trsase/Diguanyl_cyclase"/>
</dbReference>
<dbReference type="PROSITE" id="PS50887">
    <property type="entry name" value="GGDEF"/>
    <property type="match status" value="1"/>
</dbReference>
<dbReference type="SMART" id="SM00267">
    <property type="entry name" value="GGDEF"/>
    <property type="match status" value="1"/>
</dbReference>
<dbReference type="SUPFAM" id="SSF55073">
    <property type="entry name" value="Nucleotide cyclase"/>
    <property type="match status" value="1"/>
</dbReference>
<dbReference type="HOGENOM" id="CLU_000445_11_28_9"/>
<dbReference type="Pfam" id="PF00990">
    <property type="entry name" value="GGDEF"/>
    <property type="match status" value="1"/>
</dbReference>
<feature type="domain" description="GGDEF" evidence="1">
    <location>
        <begin position="52"/>
        <end position="185"/>
    </location>
</feature>
<dbReference type="InterPro" id="IPR050469">
    <property type="entry name" value="Diguanylate_Cyclase"/>
</dbReference>
<dbReference type="STRING" id="592026.GCWU0000282_000088"/>
<keyword evidence="3" id="KW-1185">Reference proteome</keyword>
<dbReference type="InterPro" id="IPR029787">
    <property type="entry name" value="Nucleotide_cyclase"/>
</dbReference>
<dbReference type="GO" id="GO:1902201">
    <property type="term" value="P:negative regulation of bacterial-type flagellum-dependent cell motility"/>
    <property type="evidence" value="ECO:0007669"/>
    <property type="project" value="TreeGrafter"/>
</dbReference>
<dbReference type="CDD" id="cd01949">
    <property type="entry name" value="GGDEF"/>
    <property type="match status" value="1"/>
</dbReference>
<dbReference type="EMBL" id="ACIL03000002">
    <property type="protein sequence ID" value="ESL04701.1"/>
    <property type="molecule type" value="Genomic_DNA"/>
</dbReference>
<evidence type="ECO:0000259" key="1">
    <source>
        <dbReference type="PROSITE" id="PS50887"/>
    </source>
</evidence>
<dbReference type="Proteomes" id="UP000018227">
    <property type="component" value="Unassembled WGS sequence"/>
</dbReference>
<accession>V2YAL9</accession>
<dbReference type="RefSeq" id="WP_023352993.1">
    <property type="nucleotide sequence ID" value="NZ_KI535366.1"/>
</dbReference>
<comment type="caution">
    <text evidence="2">The sequence shown here is derived from an EMBL/GenBank/DDBJ whole genome shotgun (WGS) entry which is preliminary data.</text>
</comment>
<dbReference type="PANTHER" id="PTHR45138:SF9">
    <property type="entry name" value="DIGUANYLATE CYCLASE DGCM-RELATED"/>
    <property type="match status" value="1"/>
</dbReference>
<dbReference type="eggNOG" id="COG2199">
    <property type="taxonomic scope" value="Bacteria"/>
</dbReference>
<evidence type="ECO:0000313" key="3">
    <source>
        <dbReference type="Proteomes" id="UP000018227"/>
    </source>
</evidence>
<dbReference type="Gene3D" id="3.30.70.270">
    <property type="match status" value="1"/>
</dbReference>
<dbReference type="InterPro" id="IPR000160">
    <property type="entry name" value="GGDEF_dom"/>
</dbReference>
<name>V2YAL9_9FIRM</name>
<gene>
    <name evidence="2" type="ORF">GCWU0000282_000088</name>
</gene>
<dbReference type="GO" id="GO:0052621">
    <property type="term" value="F:diguanylate cyclase activity"/>
    <property type="evidence" value="ECO:0007669"/>
    <property type="project" value="TreeGrafter"/>
</dbReference>
<dbReference type="NCBIfam" id="TIGR00254">
    <property type="entry name" value="GGDEF"/>
    <property type="match status" value="1"/>
</dbReference>
<protein>
    <submittedName>
        <fullName evidence="2">Diguanylate cyclase domain protein</fullName>
    </submittedName>
</protein>
<sequence length="337" mass="37770">MATNVSESTMDSDITSKLNQLDIISLKDGLTGLWNKKYLSDKVDDYVGGERNSGVLFIIDIDEFSQINERYGHIMGDACLVKLAGVLSNSFRDRDVASRISADEFGVFLVGNLTYKDIKSISSKLLKTAKEGFAGMKLDRDFTISIGIAKSPANGSDFLSLYRKAVEALSSSKQNGKNSFTIADEDYSKNKVVNTSADMEIVKHLISEKNRPNGAYKVEYDGFKHIYQFVSRYSARKETDIEIILFTISKKDGNMIEPITLSEAMFDLENIIKVSLRIGDVATKYSSCQYLVMLIGAHNVNPEDVVKRIVKNYSDFADKYSIVLKYDIDYSVLQEEK</sequence>
<proteinExistence type="predicted"/>
<dbReference type="GO" id="GO:0043709">
    <property type="term" value="P:cell adhesion involved in single-species biofilm formation"/>
    <property type="evidence" value="ECO:0007669"/>
    <property type="project" value="TreeGrafter"/>
</dbReference>
<dbReference type="OrthoDB" id="9805474at2"/>
<dbReference type="PANTHER" id="PTHR45138">
    <property type="entry name" value="REGULATORY COMPONENTS OF SENSORY TRANSDUCTION SYSTEM"/>
    <property type="match status" value="1"/>
</dbReference>
<dbReference type="AlphaFoldDB" id="V2YAL9"/>
<reference evidence="2 3" key="1">
    <citation type="submission" date="2013-06" db="EMBL/GenBank/DDBJ databases">
        <authorList>
            <person name="Weinstock G."/>
            <person name="Sodergren E."/>
            <person name="Clifton S."/>
            <person name="Fulton L."/>
            <person name="Fulton B."/>
            <person name="Courtney L."/>
            <person name="Fronick C."/>
            <person name="Harrison M."/>
            <person name="Strong C."/>
            <person name="Farmer C."/>
            <person name="Delahaunty K."/>
            <person name="Markovic C."/>
            <person name="Hall O."/>
            <person name="Minx P."/>
            <person name="Tomlinson C."/>
            <person name="Mitreva M."/>
            <person name="Nelson J."/>
            <person name="Hou S."/>
            <person name="Wollam A."/>
            <person name="Pepin K.H."/>
            <person name="Johnson M."/>
            <person name="Bhonagiri V."/>
            <person name="Nash W.E."/>
            <person name="Warren W."/>
            <person name="Chinwalla A."/>
            <person name="Mardis E.R."/>
            <person name="Wilson R.K."/>
        </authorList>
    </citation>
    <scope>NUCLEOTIDE SEQUENCE [LARGE SCALE GENOMIC DNA]</scope>
    <source>
        <strain evidence="2 3">ATCC 51271</strain>
    </source>
</reference>
<evidence type="ECO:0000313" key="2">
    <source>
        <dbReference type="EMBL" id="ESL04701.1"/>
    </source>
</evidence>
<organism evidence="2 3">
    <name type="scientific">Catonella morbi ATCC 51271</name>
    <dbReference type="NCBI Taxonomy" id="592026"/>
    <lineage>
        <taxon>Bacteria</taxon>
        <taxon>Bacillati</taxon>
        <taxon>Bacillota</taxon>
        <taxon>Clostridia</taxon>
        <taxon>Lachnospirales</taxon>
        <taxon>Lachnospiraceae</taxon>
        <taxon>Catonella</taxon>
    </lineage>
</organism>